<accession>A0ABN8IFZ3</accession>
<dbReference type="EMBL" id="OW152834">
    <property type="protein sequence ID" value="CAH2055659.1"/>
    <property type="molecule type" value="Genomic_DNA"/>
</dbReference>
<keyword evidence="3" id="KW-1185">Reference proteome</keyword>
<feature type="region of interest" description="Disordered" evidence="1">
    <location>
        <begin position="25"/>
        <end position="72"/>
    </location>
</feature>
<gene>
    <name evidence="2" type="ORF">IPOD504_LOCUS8987</name>
</gene>
<name>A0ABN8IFZ3_9NEOP</name>
<evidence type="ECO:0000313" key="2">
    <source>
        <dbReference type="EMBL" id="CAH2055659.1"/>
    </source>
</evidence>
<evidence type="ECO:0000256" key="1">
    <source>
        <dbReference type="SAM" id="MobiDB-lite"/>
    </source>
</evidence>
<protein>
    <submittedName>
        <fullName evidence="2">Uncharacterized protein</fullName>
    </submittedName>
</protein>
<sequence>MWPHTNFIVIDAHYIKEFPKMMETRTGFRNPSRRTGKRVQVETRHGTEARESDDPQTAHGLRSRLNALDPYR</sequence>
<feature type="non-terminal residue" evidence="2">
    <location>
        <position position="1"/>
    </location>
</feature>
<reference evidence="2" key="1">
    <citation type="submission" date="2022-03" db="EMBL/GenBank/DDBJ databases">
        <authorList>
            <person name="Martin H S."/>
        </authorList>
    </citation>
    <scope>NUCLEOTIDE SEQUENCE</scope>
</reference>
<organism evidence="2 3">
    <name type="scientific">Iphiclides podalirius</name>
    <name type="common">scarce swallowtail</name>
    <dbReference type="NCBI Taxonomy" id="110791"/>
    <lineage>
        <taxon>Eukaryota</taxon>
        <taxon>Metazoa</taxon>
        <taxon>Ecdysozoa</taxon>
        <taxon>Arthropoda</taxon>
        <taxon>Hexapoda</taxon>
        <taxon>Insecta</taxon>
        <taxon>Pterygota</taxon>
        <taxon>Neoptera</taxon>
        <taxon>Endopterygota</taxon>
        <taxon>Lepidoptera</taxon>
        <taxon>Glossata</taxon>
        <taxon>Ditrysia</taxon>
        <taxon>Papilionoidea</taxon>
        <taxon>Papilionidae</taxon>
        <taxon>Papilioninae</taxon>
        <taxon>Iphiclides</taxon>
    </lineage>
</organism>
<feature type="compositionally biased region" description="Basic and acidic residues" evidence="1">
    <location>
        <begin position="39"/>
        <end position="53"/>
    </location>
</feature>
<proteinExistence type="predicted"/>
<evidence type="ECO:0000313" key="3">
    <source>
        <dbReference type="Proteomes" id="UP000837857"/>
    </source>
</evidence>
<dbReference type="Proteomes" id="UP000837857">
    <property type="component" value="Chromosome 22"/>
</dbReference>